<dbReference type="InterPro" id="IPR038696">
    <property type="entry name" value="IalB_sf"/>
</dbReference>
<dbReference type="Pfam" id="PF06776">
    <property type="entry name" value="IalB"/>
    <property type="match status" value="1"/>
</dbReference>
<dbReference type="RefSeq" id="WP_141148598.1">
    <property type="nucleotide sequence ID" value="NZ_VHLG01000003.1"/>
</dbReference>
<sequence>MAFAQESTPVPTPAPGENAATDAQSTQSQPLSGTNTTQTSIVKENHGAWSLICDKPPGSSIDQCALMQNVMADDRPEVGLSIAVLKTADRKSKLLRVLTPLGVLIPDGMGLYVDGNNIGKAYFSRCYLDGCYVEVQIDDDLMKVLRNGKEAIFTLRFSADEDMIGIPVDLTGFAEGYDALP</sequence>
<reference evidence="2 3" key="1">
    <citation type="submission" date="2019-06" db="EMBL/GenBank/DDBJ databases">
        <authorList>
            <person name="Li M."/>
        </authorList>
    </citation>
    <scope>NUCLEOTIDE SEQUENCE [LARGE SCALE GENOMIC DNA]</scope>
    <source>
        <strain evidence="2 3">BGMRC2036</strain>
    </source>
</reference>
<proteinExistence type="predicted"/>
<accession>A0A506UFN6</accession>
<dbReference type="InterPro" id="IPR010642">
    <property type="entry name" value="Invasion_prot_B"/>
</dbReference>
<dbReference type="OrthoDB" id="8454302at2"/>
<evidence type="ECO:0000313" key="2">
    <source>
        <dbReference type="EMBL" id="TPW31825.1"/>
    </source>
</evidence>
<feature type="region of interest" description="Disordered" evidence="1">
    <location>
        <begin position="1"/>
        <end position="37"/>
    </location>
</feature>
<organism evidence="2 3">
    <name type="scientific">Martelella alba</name>
    <dbReference type="NCBI Taxonomy" id="2590451"/>
    <lineage>
        <taxon>Bacteria</taxon>
        <taxon>Pseudomonadati</taxon>
        <taxon>Pseudomonadota</taxon>
        <taxon>Alphaproteobacteria</taxon>
        <taxon>Hyphomicrobiales</taxon>
        <taxon>Aurantimonadaceae</taxon>
        <taxon>Martelella</taxon>
    </lineage>
</organism>
<comment type="caution">
    <text evidence="2">The sequence shown here is derived from an EMBL/GenBank/DDBJ whole genome shotgun (WGS) entry which is preliminary data.</text>
</comment>
<evidence type="ECO:0000313" key="3">
    <source>
        <dbReference type="Proteomes" id="UP000318801"/>
    </source>
</evidence>
<gene>
    <name evidence="2" type="ORF">FJU08_06950</name>
</gene>
<protein>
    <submittedName>
        <fullName evidence="2">Invasion associated locus B family protein</fullName>
    </submittedName>
</protein>
<dbReference type="AlphaFoldDB" id="A0A506UFN6"/>
<dbReference type="Proteomes" id="UP000318801">
    <property type="component" value="Unassembled WGS sequence"/>
</dbReference>
<dbReference type="EMBL" id="VHLG01000003">
    <property type="protein sequence ID" value="TPW31825.1"/>
    <property type="molecule type" value="Genomic_DNA"/>
</dbReference>
<dbReference type="Gene3D" id="2.60.40.1880">
    <property type="entry name" value="Invasion associated locus B (IalB) protein"/>
    <property type="match status" value="1"/>
</dbReference>
<name>A0A506UFN6_9HYPH</name>
<evidence type="ECO:0000256" key="1">
    <source>
        <dbReference type="SAM" id="MobiDB-lite"/>
    </source>
</evidence>
<feature type="compositionally biased region" description="Polar residues" evidence="1">
    <location>
        <begin position="21"/>
        <end position="37"/>
    </location>
</feature>
<keyword evidence="3" id="KW-1185">Reference proteome</keyword>